<keyword evidence="1" id="KW-0479">Metal-binding</keyword>
<gene>
    <name evidence="7" type="ORF">POM88_014468</name>
</gene>
<feature type="compositionally biased region" description="Low complexity" evidence="5">
    <location>
        <begin position="574"/>
        <end position="585"/>
    </location>
</feature>
<sequence length="920" mass="103206">MDGLNVDQVVEVPDKPDRLTSQSINGIDCTSDISDGGWKNKNKQATRTDSGRMLFPPPCSGSNKSGLQGNIQKIASRTTPPSESAFYSKGNAVENTPNRLASHDRNVIDCAADISDDGWKNKNKRARRTKSRRMFISPCNGPNRSELHGNIQKIASRTTPSKSAFYQKENAVDNTPDALASQSVNVIDCASDISNDGWRNKNKRATIRKRQANSSSQFQMPACQGHSNVIDQSKLGGHSNICQNYVTESGQREQFRKEMVDKSFSPLLIADDTDTGEIYEKPRTSHRIQIFDSQQDDSGSNRELTIKEMDSRRLKGKGIVTEEEFYEKRKPLSGRTLAGKSDGVGPANKEACVRSEESSGWISTHKRTRKLNSSLSDEEHLCHKEDDLHNVTKRPRNAVVRRDYEDGSNARNHSVSSLNLSMPPISLISSQNRRGCLINEKPRTSHRTQKFDSQQGDSGTSRELTVKEKDSRRLKGKGILIEEEFDEKRKPLSGRTLAGNLDGVGPANKEACVRSEESSEWMSTRKRTRKSNPSLSDEEHLFHKEDDPCNVTKRPRNVVVRRDNEDGSDARNHSVSSLNLSMSPMPLTLSQERRGCLLNEHRGSSNTAVKRRKKSSGTHHSGSSSSPIGKSEVLGFGSSGRPSNVRSVGTQNSRTANSLSRIIDIDDFSPERSNGSHNRDCSRNSESDVRVIQVEDDEILALELQEQLYNESNVAADREIDEQIALELQQWSFDRTFPSGSHHESHSTSRQNLSESSRNSSTHRVTQDRDPTATRMPQPRRHFPAERRRISSRQRNSLYPPSTDVDMRMHFLEALESVNNIGVASGLLQFQRDFNENDYEMLLALDENNYQHCGASEARINGLPESTVQTDNLEACSVCLETPSIGDTMRHLPCLHRFHKDCIDEWLRRRSSCPICKSFI</sequence>
<evidence type="ECO:0000259" key="6">
    <source>
        <dbReference type="PROSITE" id="PS50089"/>
    </source>
</evidence>
<dbReference type="SMART" id="SM00184">
    <property type="entry name" value="RING"/>
    <property type="match status" value="1"/>
</dbReference>
<dbReference type="PROSITE" id="PS50089">
    <property type="entry name" value="ZF_RING_2"/>
    <property type="match status" value="1"/>
</dbReference>
<feature type="compositionally biased region" description="Low complexity" evidence="5">
    <location>
        <begin position="618"/>
        <end position="631"/>
    </location>
</feature>
<evidence type="ECO:0000313" key="7">
    <source>
        <dbReference type="EMBL" id="KAK1395412.1"/>
    </source>
</evidence>
<accession>A0AAD8J3Q7</accession>
<feature type="region of interest" description="Disordered" evidence="5">
    <location>
        <begin position="1"/>
        <end position="68"/>
    </location>
</feature>
<dbReference type="Pfam" id="PF13639">
    <property type="entry name" value="zf-RING_2"/>
    <property type="match status" value="1"/>
</dbReference>
<dbReference type="SUPFAM" id="SSF57850">
    <property type="entry name" value="RING/U-box"/>
    <property type="match status" value="1"/>
</dbReference>
<feature type="compositionally biased region" description="Polar residues" evidence="5">
    <location>
        <begin position="451"/>
        <end position="463"/>
    </location>
</feature>
<dbReference type="PANTHER" id="PTHR45931">
    <property type="entry name" value="SI:CH211-59O9.10"/>
    <property type="match status" value="1"/>
</dbReference>
<evidence type="ECO:0000256" key="5">
    <source>
        <dbReference type="SAM" id="MobiDB-lite"/>
    </source>
</evidence>
<organism evidence="7 8">
    <name type="scientific">Heracleum sosnowskyi</name>
    <dbReference type="NCBI Taxonomy" id="360622"/>
    <lineage>
        <taxon>Eukaryota</taxon>
        <taxon>Viridiplantae</taxon>
        <taxon>Streptophyta</taxon>
        <taxon>Embryophyta</taxon>
        <taxon>Tracheophyta</taxon>
        <taxon>Spermatophyta</taxon>
        <taxon>Magnoliopsida</taxon>
        <taxon>eudicotyledons</taxon>
        <taxon>Gunneridae</taxon>
        <taxon>Pentapetalae</taxon>
        <taxon>asterids</taxon>
        <taxon>campanulids</taxon>
        <taxon>Apiales</taxon>
        <taxon>Apiaceae</taxon>
        <taxon>Apioideae</taxon>
        <taxon>apioid superclade</taxon>
        <taxon>Tordylieae</taxon>
        <taxon>Tordyliinae</taxon>
        <taxon>Heracleum</taxon>
    </lineage>
</organism>
<comment type="caution">
    <text evidence="7">The sequence shown here is derived from an EMBL/GenBank/DDBJ whole genome shotgun (WGS) entry which is preliminary data.</text>
</comment>
<evidence type="ECO:0000256" key="1">
    <source>
        <dbReference type="ARBA" id="ARBA00022723"/>
    </source>
</evidence>
<evidence type="ECO:0000256" key="3">
    <source>
        <dbReference type="ARBA" id="ARBA00022833"/>
    </source>
</evidence>
<evidence type="ECO:0000313" key="8">
    <source>
        <dbReference type="Proteomes" id="UP001237642"/>
    </source>
</evidence>
<dbReference type="GO" id="GO:0061630">
    <property type="term" value="F:ubiquitin protein ligase activity"/>
    <property type="evidence" value="ECO:0007669"/>
    <property type="project" value="TreeGrafter"/>
</dbReference>
<dbReference type="GO" id="GO:0008270">
    <property type="term" value="F:zinc ion binding"/>
    <property type="evidence" value="ECO:0007669"/>
    <property type="project" value="UniProtKB-KW"/>
</dbReference>
<evidence type="ECO:0000256" key="4">
    <source>
        <dbReference type="PROSITE-ProRule" id="PRU00175"/>
    </source>
</evidence>
<feature type="region of interest" description="Disordered" evidence="5">
    <location>
        <begin position="439"/>
        <end position="471"/>
    </location>
</feature>
<reference evidence="7" key="1">
    <citation type="submission" date="2023-02" db="EMBL/GenBank/DDBJ databases">
        <title>Genome of toxic invasive species Heracleum sosnowskyi carries increased number of genes despite the absence of recent whole-genome duplications.</title>
        <authorList>
            <person name="Schelkunov M."/>
            <person name="Shtratnikova V."/>
            <person name="Makarenko M."/>
            <person name="Klepikova A."/>
            <person name="Omelchenko D."/>
            <person name="Novikova G."/>
            <person name="Obukhova E."/>
            <person name="Bogdanov V."/>
            <person name="Penin A."/>
            <person name="Logacheva M."/>
        </authorList>
    </citation>
    <scope>NUCLEOTIDE SEQUENCE</scope>
    <source>
        <strain evidence="7">Hsosn_3</strain>
        <tissue evidence="7">Leaf</tissue>
    </source>
</reference>
<feature type="compositionally biased region" description="Basic and acidic residues" evidence="5">
    <location>
        <begin position="560"/>
        <end position="572"/>
    </location>
</feature>
<dbReference type="GO" id="GO:0006511">
    <property type="term" value="P:ubiquitin-dependent protein catabolic process"/>
    <property type="evidence" value="ECO:0007669"/>
    <property type="project" value="TreeGrafter"/>
</dbReference>
<dbReference type="Proteomes" id="UP001237642">
    <property type="component" value="Unassembled WGS sequence"/>
</dbReference>
<feature type="compositionally biased region" description="Polar residues" evidence="5">
    <location>
        <begin position="640"/>
        <end position="660"/>
    </location>
</feature>
<protein>
    <recommendedName>
        <fullName evidence="6">RING-type domain-containing protein</fullName>
    </recommendedName>
</protein>
<dbReference type="InterPro" id="IPR013083">
    <property type="entry name" value="Znf_RING/FYVE/PHD"/>
</dbReference>
<dbReference type="PANTHER" id="PTHR45931:SF25">
    <property type="entry name" value="E3 UBIQUITIN-PROTEIN LIGASE RLIM-LIKE ISOFORM X1"/>
    <property type="match status" value="1"/>
</dbReference>
<keyword evidence="8" id="KW-1185">Reference proteome</keyword>
<dbReference type="FunFam" id="3.30.40.10:FF:000594">
    <property type="entry name" value="RING/U-box superfamily protein"/>
    <property type="match status" value="1"/>
</dbReference>
<dbReference type="GO" id="GO:0005634">
    <property type="term" value="C:nucleus"/>
    <property type="evidence" value="ECO:0007669"/>
    <property type="project" value="TreeGrafter"/>
</dbReference>
<dbReference type="InterPro" id="IPR001841">
    <property type="entry name" value="Znf_RING"/>
</dbReference>
<reference evidence="7" key="2">
    <citation type="submission" date="2023-05" db="EMBL/GenBank/DDBJ databases">
        <authorList>
            <person name="Schelkunov M.I."/>
        </authorList>
    </citation>
    <scope>NUCLEOTIDE SEQUENCE</scope>
    <source>
        <strain evidence="7">Hsosn_3</strain>
        <tissue evidence="7">Leaf</tissue>
    </source>
</reference>
<dbReference type="InterPro" id="IPR051834">
    <property type="entry name" value="RING_finger_E3_ligase"/>
</dbReference>
<dbReference type="AlphaFoldDB" id="A0AAD8J3Q7"/>
<dbReference type="EMBL" id="JAUIZM010000003">
    <property type="protein sequence ID" value="KAK1395412.1"/>
    <property type="molecule type" value="Genomic_DNA"/>
</dbReference>
<feature type="compositionally biased region" description="Basic and acidic residues" evidence="5">
    <location>
        <begin position="537"/>
        <end position="547"/>
    </location>
</feature>
<name>A0AAD8J3Q7_9APIA</name>
<feature type="compositionally biased region" description="Basic and acidic residues" evidence="5">
    <location>
        <begin position="677"/>
        <end position="689"/>
    </location>
</feature>
<feature type="compositionally biased region" description="Polar residues" evidence="5">
    <location>
        <begin position="748"/>
        <end position="764"/>
    </location>
</feature>
<dbReference type="Gene3D" id="3.30.40.10">
    <property type="entry name" value="Zinc/RING finger domain, C3HC4 (zinc finger)"/>
    <property type="match status" value="1"/>
</dbReference>
<proteinExistence type="predicted"/>
<evidence type="ECO:0000256" key="2">
    <source>
        <dbReference type="ARBA" id="ARBA00022771"/>
    </source>
</evidence>
<dbReference type="CDD" id="cd16454">
    <property type="entry name" value="RING-H2_PA-TM-RING"/>
    <property type="match status" value="1"/>
</dbReference>
<keyword evidence="2 4" id="KW-0863">Zinc-finger</keyword>
<feature type="region of interest" description="Disordered" evidence="5">
    <location>
        <begin position="386"/>
        <end position="420"/>
    </location>
</feature>
<feature type="compositionally biased region" description="Polar residues" evidence="5">
    <location>
        <begin position="409"/>
        <end position="420"/>
    </location>
</feature>
<feature type="domain" description="RING-type" evidence="6">
    <location>
        <begin position="876"/>
        <end position="917"/>
    </location>
</feature>
<feature type="region of interest" description="Disordered" evidence="5">
    <location>
        <begin position="493"/>
        <end position="585"/>
    </location>
</feature>
<feature type="region of interest" description="Disordered" evidence="5">
    <location>
        <begin position="598"/>
        <end position="689"/>
    </location>
</feature>
<keyword evidence="3" id="KW-0862">Zinc</keyword>
<feature type="region of interest" description="Disordered" evidence="5">
    <location>
        <begin position="737"/>
        <end position="802"/>
    </location>
</feature>